<sequence length="237" mass="25385">MASQARSPGQVAMAAEPGIEWGAPRGVLAKEQGADRVVPRFCRGVSPDGVLAKEPGADRVVPRFRRGLAPDTVVVGFTLIEILVVVVIVGVLALAVTISIATAGGERQLALESERLQGLIGFACHQAELTGREVGLRLDGQGYAFTRLGFDGWSSDTLENELRARSWVPGMGVELLRDGRDLRLAESDSDPPQIVCFSSGELSPFLLRLRLGDVANRYELRGEADGEVVLDRIAISP</sequence>
<dbReference type="Proteomes" id="UP000198575">
    <property type="component" value="Unassembled WGS sequence"/>
</dbReference>
<dbReference type="InterPro" id="IPR002416">
    <property type="entry name" value="T2SS_protein-GspH"/>
</dbReference>
<evidence type="ECO:0000313" key="12">
    <source>
        <dbReference type="Proteomes" id="UP000198575"/>
    </source>
</evidence>
<keyword evidence="8 10" id="KW-0472">Membrane</keyword>
<protein>
    <recommendedName>
        <fullName evidence="2">Type II secretion system protein H</fullName>
    </recommendedName>
    <alternativeName>
        <fullName evidence="9">General secretion pathway protein H</fullName>
    </alternativeName>
</protein>
<keyword evidence="4" id="KW-0488">Methylation</keyword>
<keyword evidence="7 10" id="KW-1133">Transmembrane helix</keyword>
<evidence type="ECO:0000256" key="3">
    <source>
        <dbReference type="ARBA" id="ARBA00022475"/>
    </source>
</evidence>
<dbReference type="InterPro" id="IPR045584">
    <property type="entry name" value="Pilin-like"/>
</dbReference>
<keyword evidence="5" id="KW-0997">Cell inner membrane</keyword>
<evidence type="ECO:0000313" key="11">
    <source>
        <dbReference type="EMBL" id="SFN17806.1"/>
    </source>
</evidence>
<dbReference type="GO" id="GO:0015628">
    <property type="term" value="P:protein secretion by the type II secretion system"/>
    <property type="evidence" value="ECO:0007669"/>
    <property type="project" value="InterPro"/>
</dbReference>
<keyword evidence="12" id="KW-1185">Reference proteome</keyword>
<dbReference type="NCBIfam" id="TIGR01708">
    <property type="entry name" value="typeII_sec_gspH"/>
    <property type="match status" value="1"/>
</dbReference>
<reference evidence="11 12" key="1">
    <citation type="submission" date="2016-10" db="EMBL/GenBank/DDBJ databases">
        <authorList>
            <person name="de Groot N.N."/>
        </authorList>
    </citation>
    <scope>NUCLEOTIDE SEQUENCE [LARGE SCALE GENOMIC DNA]</scope>
    <source>
        <strain evidence="11 12">CGMCC 1.7659</strain>
    </source>
</reference>
<evidence type="ECO:0000256" key="5">
    <source>
        <dbReference type="ARBA" id="ARBA00022519"/>
    </source>
</evidence>
<dbReference type="STRING" id="578942.SAMN05216289_106119"/>
<gene>
    <name evidence="11" type="ORF">SAMN05216289_106119</name>
</gene>
<keyword evidence="6 10" id="KW-0812">Transmembrane</keyword>
<evidence type="ECO:0000256" key="1">
    <source>
        <dbReference type="ARBA" id="ARBA00004377"/>
    </source>
</evidence>
<proteinExistence type="predicted"/>
<dbReference type="Gene3D" id="3.55.40.10">
    <property type="entry name" value="minor pseudopilin epsh domain"/>
    <property type="match status" value="1"/>
</dbReference>
<evidence type="ECO:0000256" key="2">
    <source>
        <dbReference type="ARBA" id="ARBA00021549"/>
    </source>
</evidence>
<organism evidence="11 12">
    <name type="scientific">Dokdonella immobilis</name>
    <dbReference type="NCBI Taxonomy" id="578942"/>
    <lineage>
        <taxon>Bacteria</taxon>
        <taxon>Pseudomonadati</taxon>
        <taxon>Pseudomonadota</taxon>
        <taxon>Gammaproteobacteria</taxon>
        <taxon>Lysobacterales</taxon>
        <taxon>Rhodanobacteraceae</taxon>
        <taxon>Dokdonella</taxon>
    </lineage>
</organism>
<dbReference type="SUPFAM" id="SSF54523">
    <property type="entry name" value="Pili subunits"/>
    <property type="match status" value="1"/>
</dbReference>
<dbReference type="GO" id="GO:0005886">
    <property type="term" value="C:plasma membrane"/>
    <property type="evidence" value="ECO:0007669"/>
    <property type="project" value="UniProtKB-SubCell"/>
</dbReference>
<evidence type="ECO:0000256" key="9">
    <source>
        <dbReference type="ARBA" id="ARBA00030775"/>
    </source>
</evidence>
<evidence type="ECO:0000256" key="6">
    <source>
        <dbReference type="ARBA" id="ARBA00022692"/>
    </source>
</evidence>
<feature type="transmembrane region" description="Helical" evidence="10">
    <location>
        <begin position="73"/>
        <end position="101"/>
    </location>
</feature>
<dbReference type="PRINTS" id="PR00885">
    <property type="entry name" value="BCTERIALGSPH"/>
</dbReference>
<comment type="subcellular location">
    <subcellularLocation>
        <location evidence="1">Cell inner membrane</location>
        <topology evidence="1">Single-pass membrane protein</topology>
    </subcellularLocation>
</comment>
<evidence type="ECO:0000256" key="10">
    <source>
        <dbReference type="SAM" id="Phobius"/>
    </source>
</evidence>
<dbReference type="InterPro" id="IPR049875">
    <property type="entry name" value="TypeII_GspH"/>
</dbReference>
<accession>A0A1I4WXC4</accession>
<dbReference type="GO" id="GO:0015627">
    <property type="term" value="C:type II protein secretion system complex"/>
    <property type="evidence" value="ECO:0007669"/>
    <property type="project" value="InterPro"/>
</dbReference>
<dbReference type="EMBL" id="FOVF01000006">
    <property type="protein sequence ID" value="SFN17806.1"/>
    <property type="molecule type" value="Genomic_DNA"/>
</dbReference>
<keyword evidence="3" id="KW-1003">Cell membrane</keyword>
<name>A0A1I4WXC4_9GAMM</name>
<evidence type="ECO:0000256" key="7">
    <source>
        <dbReference type="ARBA" id="ARBA00022989"/>
    </source>
</evidence>
<dbReference type="InterPro" id="IPR012902">
    <property type="entry name" value="N_methyl_site"/>
</dbReference>
<evidence type="ECO:0000256" key="8">
    <source>
        <dbReference type="ARBA" id="ARBA00023136"/>
    </source>
</evidence>
<dbReference type="AlphaFoldDB" id="A0A1I4WXC4"/>
<dbReference type="NCBIfam" id="TIGR02532">
    <property type="entry name" value="IV_pilin_GFxxxE"/>
    <property type="match status" value="1"/>
</dbReference>
<evidence type="ECO:0000256" key="4">
    <source>
        <dbReference type="ARBA" id="ARBA00022481"/>
    </source>
</evidence>